<dbReference type="AlphaFoldDB" id="A0A382ACW1"/>
<protein>
    <recommendedName>
        <fullName evidence="2">Phytanoyl-CoA dioxygenase</fullName>
    </recommendedName>
</protein>
<dbReference type="InterPro" id="IPR008775">
    <property type="entry name" value="Phytyl_CoA_dOase-like"/>
</dbReference>
<organism evidence="1">
    <name type="scientific">marine metagenome</name>
    <dbReference type="NCBI Taxonomy" id="408172"/>
    <lineage>
        <taxon>unclassified sequences</taxon>
        <taxon>metagenomes</taxon>
        <taxon>ecological metagenomes</taxon>
    </lineage>
</organism>
<reference evidence="1" key="1">
    <citation type="submission" date="2018-05" db="EMBL/GenBank/DDBJ databases">
        <authorList>
            <person name="Lanie J.A."/>
            <person name="Ng W.-L."/>
            <person name="Kazmierczak K.M."/>
            <person name="Andrzejewski T.M."/>
            <person name="Davidsen T.M."/>
            <person name="Wayne K.J."/>
            <person name="Tettelin H."/>
            <person name="Glass J.I."/>
            <person name="Rusch D."/>
            <person name="Podicherti R."/>
            <person name="Tsui H.-C.T."/>
            <person name="Winkler M.E."/>
        </authorList>
    </citation>
    <scope>NUCLEOTIDE SEQUENCE</scope>
</reference>
<accession>A0A382ACW1</accession>
<name>A0A382ACW1_9ZZZZ</name>
<sequence>WMPPPADPSGPHTQPAAITRNQGRSLNPVALQSLITPPAVVLALYMVTEFTEQNGATRLIPRSHLSGQQPDPAVPHPVETIAAEGPAGTAIVFDGRLWHAAGRNDSQSSRFGITCAYCGPQFRPLENYTRGLRPEVLQKATPELVRRLGFKAWSTYGHTGDPDLDVSLDGAQTLGALKP</sequence>
<dbReference type="Gene3D" id="2.60.120.620">
    <property type="entry name" value="q2cbj1_9rhob like domain"/>
    <property type="match status" value="1"/>
</dbReference>
<proteinExistence type="predicted"/>
<dbReference type="EMBL" id="UINC01024806">
    <property type="protein sequence ID" value="SVA99204.1"/>
    <property type="molecule type" value="Genomic_DNA"/>
</dbReference>
<feature type="non-terminal residue" evidence="1">
    <location>
        <position position="1"/>
    </location>
</feature>
<evidence type="ECO:0000313" key="1">
    <source>
        <dbReference type="EMBL" id="SVA99204.1"/>
    </source>
</evidence>
<dbReference type="SUPFAM" id="SSF51197">
    <property type="entry name" value="Clavaminate synthase-like"/>
    <property type="match status" value="1"/>
</dbReference>
<evidence type="ECO:0008006" key="2">
    <source>
        <dbReference type="Google" id="ProtNLM"/>
    </source>
</evidence>
<gene>
    <name evidence="1" type="ORF">METZ01_LOCUS152058</name>
</gene>
<dbReference type="Pfam" id="PF05721">
    <property type="entry name" value="PhyH"/>
    <property type="match status" value="1"/>
</dbReference>